<proteinExistence type="predicted"/>
<evidence type="ECO:0000313" key="2">
    <source>
        <dbReference type="EMBL" id="GFO07740.1"/>
    </source>
</evidence>
<dbReference type="Proteomes" id="UP000735302">
    <property type="component" value="Unassembled WGS sequence"/>
</dbReference>
<sequence length="88" mass="9336">MSSAAAADANHLQLPTGASTDRHPSPSPHQQEPRYGGGQPQRRPSAAGSIPGRKRRGSTVQTAVIVGEVTDCMTLCVHGLFQQGNKYR</sequence>
<reference evidence="2 3" key="1">
    <citation type="journal article" date="2021" name="Elife">
        <title>Chloroplast acquisition without the gene transfer in kleptoplastic sea slugs, Plakobranchus ocellatus.</title>
        <authorList>
            <person name="Maeda T."/>
            <person name="Takahashi S."/>
            <person name="Yoshida T."/>
            <person name="Shimamura S."/>
            <person name="Takaki Y."/>
            <person name="Nagai Y."/>
            <person name="Toyoda A."/>
            <person name="Suzuki Y."/>
            <person name="Arimoto A."/>
            <person name="Ishii H."/>
            <person name="Satoh N."/>
            <person name="Nishiyama T."/>
            <person name="Hasebe M."/>
            <person name="Maruyama T."/>
            <person name="Minagawa J."/>
            <person name="Obokata J."/>
            <person name="Shigenobu S."/>
        </authorList>
    </citation>
    <scope>NUCLEOTIDE SEQUENCE [LARGE SCALE GENOMIC DNA]</scope>
</reference>
<comment type="caution">
    <text evidence="2">The sequence shown here is derived from an EMBL/GenBank/DDBJ whole genome shotgun (WGS) entry which is preliminary data.</text>
</comment>
<dbReference type="EMBL" id="BLXT01003909">
    <property type="protein sequence ID" value="GFO07740.1"/>
    <property type="molecule type" value="Genomic_DNA"/>
</dbReference>
<name>A0AAV4ALJ0_9GAST</name>
<dbReference type="AlphaFoldDB" id="A0AAV4ALJ0"/>
<evidence type="ECO:0000313" key="3">
    <source>
        <dbReference type="Proteomes" id="UP000735302"/>
    </source>
</evidence>
<accession>A0AAV4ALJ0</accession>
<feature type="region of interest" description="Disordered" evidence="1">
    <location>
        <begin position="1"/>
        <end position="60"/>
    </location>
</feature>
<gene>
    <name evidence="2" type="ORF">PoB_003424500</name>
</gene>
<evidence type="ECO:0000256" key="1">
    <source>
        <dbReference type="SAM" id="MobiDB-lite"/>
    </source>
</evidence>
<keyword evidence="3" id="KW-1185">Reference proteome</keyword>
<organism evidence="2 3">
    <name type="scientific">Plakobranchus ocellatus</name>
    <dbReference type="NCBI Taxonomy" id="259542"/>
    <lineage>
        <taxon>Eukaryota</taxon>
        <taxon>Metazoa</taxon>
        <taxon>Spiralia</taxon>
        <taxon>Lophotrochozoa</taxon>
        <taxon>Mollusca</taxon>
        <taxon>Gastropoda</taxon>
        <taxon>Heterobranchia</taxon>
        <taxon>Euthyneura</taxon>
        <taxon>Panpulmonata</taxon>
        <taxon>Sacoglossa</taxon>
        <taxon>Placobranchoidea</taxon>
        <taxon>Plakobranchidae</taxon>
        <taxon>Plakobranchus</taxon>
    </lineage>
</organism>
<protein>
    <submittedName>
        <fullName evidence="2">Uncharacterized protein</fullName>
    </submittedName>
</protein>